<evidence type="ECO:0000313" key="4">
    <source>
        <dbReference type="EMBL" id="KKU03120.1"/>
    </source>
</evidence>
<organism evidence="4 5">
    <name type="scientific">Candidatus Amesbacteria bacterium GW2011_GWC2_45_19</name>
    <dbReference type="NCBI Taxonomy" id="1618366"/>
    <lineage>
        <taxon>Bacteria</taxon>
        <taxon>Candidatus Amesiibacteriota</taxon>
    </lineage>
</organism>
<dbReference type="Pfam" id="PF03816">
    <property type="entry name" value="LytR_cpsA_psr"/>
    <property type="match status" value="1"/>
</dbReference>
<feature type="domain" description="Cell envelope-related transcriptional attenuator" evidence="3">
    <location>
        <begin position="73"/>
        <end position="238"/>
    </location>
</feature>
<sequence>MALYQRLKRQILSKVVLVRVFLILLILSGSLALYFLAIKPLSRLTATLPDHAGRTNFLLLGIAGGNHGGSDLTDTIIFASINKSSGDALLVSIPRDLWIPSLRAKINTAYYYGEEKQPGKGGFILAKSAVSEVLNQPVDYVTVIDFSVFEKAIDTVGGLDITVDRSFTDLKYPVPGRESDPCQPCRYQTVSFSTGPQHMDGATALKYIRSRNAEGDEGTDFARSARQEKLISAFKQKLFSSPTKIFQLKRVLSGGIITDISPDLYFQLARLALKSARTQLRTAAIVEPLVYNPPISAVQDYQWVLLPKDGDFSSLASYVKNLLAEPVQK</sequence>
<evidence type="ECO:0000256" key="1">
    <source>
        <dbReference type="ARBA" id="ARBA00006068"/>
    </source>
</evidence>
<keyword evidence="2" id="KW-0812">Transmembrane</keyword>
<dbReference type="PANTHER" id="PTHR33392">
    <property type="entry name" value="POLYISOPRENYL-TEICHOIC ACID--PEPTIDOGLYCAN TEICHOIC ACID TRANSFERASE TAGU"/>
    <property type="match status" value="1"/>
</dbReference>
<evidence type="ECO:0000259" key="3">
    <source>
        <dbReference type="Pfam" id="PF03816"/>
    </source>
</evidence>
<name>A0A0G1Q386_9BACT</name>
<keyword evidence="2" id="KW-1133">Transmembrane helix</keyword>
<dbReference type="InterPro" id="IPR004474">
    <property type="entry name" value="LytR_CpsA_psr"/>
</dbReference>
<dbReference type="InterPro" id="IPR050922">
    <property type="entry name" value="LytR/CpsA/Psr_CW_biosynth"/>
</dbReference>
<dbReference type="Proteomes" id="UP000034264">
    <property type="component" value="Unassembled WGS sequence"/>
</dbReference>
<gene>
    <name evidence="4" type="ORF">UX05_C0004G0129</name>
</gene>
<reference evidence="4 5" key="1">
    <citation type="journal article" date="2015" name="Nature">
        <title>rRNA introns, odd ribosomes, and small enigmatic genomes across a large radiation of phyla.</title>
        <authorList>
            <person name="Brown C.T."/>
            <person name="Hug L.A."/>
            <person name="Thomas B.C."/>
            <person name="Sharon I."/>
            <person name="Castelle C.J."/>
            <person name="Singh A."/>
            <person name="Wilkins M.J."/>
            <person name="Williams K.H."/>
            <person name="Banfield J.F."/>
        </authorList>
    </citation>
    <scope>NUCLEOTIDE SEQUENCE [LARGE SCALE GENOMIC DNA]</scope>
</reference>
<accession>A0A0G1Q386</accession>
<dbReference type="AlphaFoldDB" id="A0A0G1Q386"/>
<proteinExistence type="inferred from homology"/>
<dbReference type="PANTHER" id="PTHR33392:SF6">
    <property type="entry name" value="POLYISOPRENYL-TEICHOIC ACID--PEPTIDOGLYCAN TEICHOIC ACID TRANSFERASE TAGU"/>
    <property type="match status" value="1"/>
</dbReference>
<protein>
    <submittedName>
        <fullName evidence="4">Cell envelope-related transcriptional attenuator</fullName>
    </submittedName>
</protein>
<evidence type="ECO:0000313" key="5">
    <source>
        <dbReference type="Proteomes" id="UP000034264"/>
    </source>
</evidence>
<keyword evidence="2" id="KW-0472">Membrane</keyword>
<dbReference type="NCBIfam" id="TIGR00350">
    <property type="entry name" value="lytR_cpsA_psr"/>
    <property type="match status" value="1"/>
</dbReference>
<feature type="transmembrane region" description="Helical" evidence="2">
    <location>
        <begin position="16"/>
        <end position="37"/>
    </location>
</feature>
<comment type="similarity">
    <text evidence="1">Belongs to the LytR/CpsA/Psr (LCP) family.</text>
</comment>
<dbReference type="Gene3D" id="3.40.630.190">
    <property type="entry name" value="LCP protein"/>
    <property type="match status" value="1"/>
</dbReference>
<evidence type="ECO:0000256" key="2">
    <source>
        <dbReference type="SAM" id="Phobius"/>
    </source>
</evidence>
<dbReference type="EMBL" id="LCKS01000004">
    <property type="protein sequence ID" value="KKU03120.1"/>
    <property type="molecule type" value="Genomic_DNA"/>
</dbReference>
<comment type="caution">
    <text evidence="4">The sequence shown here is derived from an EMBL/GenBank/DDBJ whole genome shotgun (WGS) entry which is preliminary data.</text>
</comment>